<dbReference type="InterPro" id="IPR017208">
    <property type="entry name" value="UCP037442_abhydr"/>
</dbReference>
<dbReference type="GO" id="GO:0016787">
    <property type="term" value="F:hydrolase activity"/>
    <property type="evidence" value="ECO:0007669"/>
    <property type="project" value="UniProtKB-KW"/>
</dbReference>
<evidence type="ECO:0000313" key="3">
    <source>
        <dbReference type="Proteomes" id="UP000326553"/>
    </source>
</evidence>
<reference evidence="2 3" key="1">
    <citation type="submission" date="2017-09" db="EMBL/GenBank/DDBJ databases">
        <authorList>
            <person name="Lee N."/>
            <person name="Cho B.-K."/>
        </authorList>
    </citation>
    <scope>NUCLEOTIDE SEQUENCE [LARGE SCALE GENOMIC DNA]</scope>
    <source>
        <strain evidence="2 3">ATCC 12461</strain>
    </source>
</reference>
<keyword evidence="2" id="KW-0378">Hydrolase</keyword>
<dbReference type="OrthoDB" id="4536625at2"/>
<proteinExistence type="predicted"/>
<accession>A0A5J6HC35</accession>
<dbReference type="Gene3D" id="3.40.50.1820">
    <property type="entry name" value="alpha/beta hydrolase"/>
    <property type="match status" value="1"/>
</dbReference>
<feature type="domain" description="Serine aminopeptidase S33" evidence="1">
    <location>
        <begin position="57"/>
        <end position="155"/>
    </location>
</feature>
<dbReference type="Proteomes" id="UP000326553">
    <property type="component" value="Chromosome"/>
</dbReference>
<evidence type="ECO:0000259" key="1">
    <source>
        <dbReference type="Pfam" id="PF12146"/>
    </source>
</evidence>
<dbReference type="InterPro" id="IPR022742">
    <property type="entry name" value="Hydrolase_4"/>
</dbReference>
<dbReference type="AlphaFoldDB" id="A0A5J6HC35"/>
<dbReference type="KEGG" id="salw:CP975_09725"/>
<protein>
    <submittedName>
        <fullName evidence="2">Alpha/beta fold hydrolase</fullName>
    </submittedName>
</protein>
<sequence length="335" mass="35247">MTQPETVGPNQPEALADLPLLVTVELPDGARVPVRALRAPAPERFLPSGSGPAPGPPPAPAVLIVPAMGTPARFYRRFAHRLHGEGLTVLTADLRGQGEATPRAGRRGTRDHGYRAIVEEDLPAVLAVVRAELGPEPPLYLLGHSLGGQLGLIHAALTAAPGPAPVPGPVPGPGVDGVVLVATGSVWFRAYGPLRGPALLLGQLLIAATSTVLGRWPGARLGFGGDQPKSVMRDWARQGRTGRYTAKGSARDYETALAALELPVLAVSVERDTFAPAAALDHLLGKIPRARLTRRHYTEREAGARLDHFAWTKAGGALAKQVAAWTSTDWPPMDS</sequence>
<dbReference type="EMBL" id="CP023695">
    <property type="protein sequence ID" value="QEV17746.1"/>
    <property type="molecule type" value="Genomic_DNA"/>
</dbReference>
<organism evidence="2 3">
    <name type="scientific">Streptomyces alboniger</name>
    <dbReference type="NCBI Taxonomy" id="132473"/>
    <lineage>
        <taxon>Bacteria</taxon>
        <taxon>Bacillati</taxon>
        <taxon>Actinomycetota</taxon>
        <taxon>Actinomycetes</taxon>
        <taxon>Kitasatosporales</taxon>
        <taxon>Streptomycetaceae</taxon>
        <taxon>Streptomyces</taxon>
        <taxon>Streptomyces aurantiacus group</taxon>
    </lineage>
</organism>
<dbReference type="Pfam" id="PF12146">
    <property type="entry name" value="Hydrolase_4"/>
    <property type="match status" value="1"/>
</dbReference>
<dbReference type="RefSeq" id="WP_150476758.1">
    <property type="nucleotide sequence ID" value="NZ_CP023695.1"/>
</dbReference>
<dbReference type="SUPFAM" id="SSF53474">
    <property type="entry name" value="alpha/beta-Hydrolases"/>
    <property type="match status" value="1"/>
</dbReference>
<evidence type="ECO:0000313" key="2">
    <source>
        <dbReference type="EMBL" id="QEV17746.1"/>
    </source>
</evidence>
<keyword evidence="3" id="KW-1185">Reference proteome</keyword>
<gene>
    <name evidence="2" type="ORF">CP975_09725</name>
</gene>
<dbReference type="PIRSF" id="PIRSF037442">
    <property type="entry name" value="UCP037442_abhydr"/>
    <property type="match status" value="1"/>
</dbReference>
<dbReference type="InterPro" id="IPR029058">
    <property type="entry name" value="AB_hydrolase_fold"/>
</dbReference>
<name>A0A5J6HC35_STRAD</name>